<evidence type="ECO:0000256" key="1">
    <source>
        <dbReference type="SAM" id="MobiDB-lite"/>
    </source>
</evidence>
<sequence length="156" mass="16591">MNKPACHNDSIPCLPTRTSGKCHGPQPDHRRWPDRSRRELREFTSGSASSGTSDGSLRLHPRRRVASHSCGALNPSEERCSNLASGTSGYGSLERSSADSGAPTTAREAGSSWWLHVDFDARAPGLGCQKSELSQVALLQTLAEVPAPLGGEPSTL</sequence>
<keyword evidence="3" id="KW-1185">Reference proteome</keyword>
<reference evidence="2" key="1">
    <citation type="journal article" date="2023" name="Science">
        <title>Genome structures resolve the early diversification of teleost fishes.</title>
        <authorList>
            <person name="Parey E."/>
            <person name="Louis A."/>
            <person name="Montfort J."/>
            <person name="Bouchez O."/>
            <person name="Roques C."/>
            <person name="Iampietro C."/>
            <person name="Lluch J."/>
            <person name="Castinel A."/>
            <person name="Donnadieu C."/>
            <person name="Desvignes T."/>
            <person name="Floi Bucao C."/>
            <person name="Jouanno E."/>
            <person name="Wen M."/>
            <person name="Mejri S."/>
            <person name="Dirks R."/>
            <person name="Jansen H."/>
            <person name="Henkel C."/>
            <person name="Chen W.J."/>
            <person name="Zahm M."/>
            <person name="Cabau C."/>
            <person name="Klopp C."/>
            <person name="Thompson A.W."/>
            <person name="Robinson-Rechavi M."/>
            <person name="Braasch I."/>
            <person name="Lecointre G."/>
            <person name="Bobe J."/>
            <person name="Postlethwait J.H."/>
            <person name="Berthelot C."/>
            <person name="Roest Crollius H."/>
            <person name="Guiguen Y."/>
        </authorList>
    </citation>
    <scope>NUCLEOTIDE SEQUENCE</scope>
    <source>
        <strain evidence="2">NC1722</strain>
    </source>
</reference>
<dbReference type="EMBL" id="JAINUG010001413">
    <property type="protein sequence ID" value="KAJ8355336.1"/>
    <property type="molecule type" value="Genomic_DNA"/>
</dbReference>
<feature type="region of interest" description="Disordered" evidence="1">
    <location>
        <begin position="1"/>
        <end position="63"/>
    </location>
</feature>
<comment type="caution">
    <text evidence="2">The sequence shown here is derived from an EMBL/GenBank/DDBJ whole genome shotgun (WGS) entry which is preliminary data.</text>
</comment>
<gene>
    <name evidence="2" type="ORF">AAFF_G00069900</name>
</gene>
<feature type="compositionally biased region" description="Basic and acidic residues" evidence="1">
    <location>
        <begin position="26"/>
        <end position="42"/>
    </location>
</feature>
<evidence type="ECO:0000313" key="3">
    <source>
        <dbReference type="Proteomes" id="UP001221898"/>
    </source>
</evidence>
<proteinExistence type="predicted"/>
<feature type="region of interest" description="Disordered" evidence="1">
    <location>
        <begin position="76"/>
        <end position="107"/>
    </location>
</feature>
<feature type="compositionally biased region" description="Polar residues" evidence="1">
    <location>
        <begin position="94"/>
        <end position="103"/>
    </location>
</feature>
<name>A0AAD7R1R1_9TELE</name>
<accession>A0AAD7R1R1</accession>
<evidence type="ECO:0000313" key="2">
    <source>
        <dbReference type="EMBL" id="KAJ8355336.1"/>
    </source>
</evidence>
<feature type="compositionally biased region" description="Low complexity" evidence="1">
    <location>
        <begin position="44"/>
        <end position="56"/>
    </location>
</feature>
<dbReference type="AlphaFoldDB" id="A0AAD7R1R1"/>
<organism evidence="2 3">
    <name type="scientific">Aldrovandia affinis</name>
    <dbReference type="NCBI Taxonomy" id="143900"/>
    <lineage>
        <taxon>Eukaryota</taxon>
        <taxon>Metazoa</taxon>
        <taxon>Chordata</taxon>
        <taxon>Craniata</taxon>
        <taxon>Vertebrata</taxon>
        <taxon>Euteleostomi</taxon>
        <taxon>Actinopterygii</taxon>
        <taxon>Neopterygii</taxon>
        <taxon>Teleostei</taxon>
        <taxon>Notacanthiformes</taxon>
        <taxon>Halosauridae</taxon>
        <taxon>Aldrovandia</taxon>
    </lineage>
</organism>
<protein>
    <submittedName>
        <fullName evidence="2">Uncharacterized protein</fullName>
    </submittedName>
</protein>
<dbReference type="Proteomes" id="UP001221898">
    <property type="component" value="Unassembled WGS sequence"/>
</dbReference>